<keyword evidence="4" id="KW-0808">Transferase</keyword>
<protein>
    <submittedName>
        <fullName evidence="4">Glycosyltransferase</fullName>
    </submittedName>
</protein>
<dbReference type="RefSeq" id="WP_075339739.1">
    <property type="nucleotide sequence ID" value="NZ_CAXOQR010000002.1"/>
</dbReference>
<evidence type="ECO:0000313" key="4">
    <source>
        <dbReference type="EMBL" id="SUM83300.1"/>
    </source>
</evidence>
<dbReference type="AlphaFoldDB" id="A0A380HQT7"/>
<dbReference type="PANTHER" id="PTHR22916">
    <property type="entry name" value="GLYCOSYLTRANSFERASE"/>
    <property type="match status" value="1"/>
</dbReference>
<sequence length="627" mass="72830">MKKLLSIIVPVYNKELFLESCVESINNLNINKEAIEAIFVDDCSNDQSLEIIEEFVAKYNFIKLIKLNENTGSPSEPRNVGINNAQGEYITFLDADDWLDAEGLPTLLNQAVDHHSDVAFGQSVKHTEKAIKKLGRFSSYKVANYLVPYEIERIFRAVGPPGKIIKRQIILDNNIKFKHMKYGEDKLFFIDAISRCQTASMNPSPVYHVNRYSYNQSLVGETSIIEKTQLNLSVLEEVLKLDIPENAEYQAISRIIEMDFMSRLFNNKRFLNAEDKQAFYDLFNQMERTLETHSKNLEYYLLNDKFRNIYHFLKHESYQELCDFIKLVIQGGNAKKYVKDNQIYFLMSDNLTEALPIKEPLFAVYEGTHFIDNEMKEVVRLYKDDKKVINKVVLTELNNEINTIDVEFEEKNQYIYFRTDDLKQCDFDFNISIIYDGYKFVNVNMNLPNANTTINLKRQGFKAEFISTTKPKSKKVDDNKYLTYKPKAVSLVKQAKLYDDVEFKQPAQITIEMGELINIKSLVYTRNGTPRLQTEKGHYLTANKQFIQAVNKSKQAQYIYNQPRSVNILKKCKEYSNRKFDGEAVNVLSVSDHVDIQKIVLSPKGTPRLKTFKDTFITANRDFVEES</sequence>
<dbReference type="Pfam" id="PF00535">
    <property type="entry name" value="Glycos_transf_2"/>
    <property type="match status" value="1"/>
</dbReference>
<dbReference type="CDD" id="cd00761">
    <property type="entry name" value="Glyco_tranf_GTA_type"/>
    <property type="match status" value="1"/>
</dbReference>
<evidence type="ECO:0000256" key="1">
    <source>
        <dbReference type="ARBA" id="ARBA00006739"/>
    </source>
</evidence>
<dbReference type="EMBL" id="UHED01000001">
    <property type="protein sequence ID" value="SUM83300.1"/>
    <property type="molecule type" value="Genomic_DNA"/>
</dbReference>
<feature type="domain" description="DUF5776" evidence="3">
    <location>
        <begin position="558"/>
        <end position="624"/>
    </location>
</feature>
<dbReference type="InterPro" id="IPR044081">
    <property type="entry name" value="DUF5776"/>
</dbReference>
<dbReference type="PANTHER" id="PTHR22916:SF3">
    <property type="entry name" value="UDP-GLCNAC:BETAGAL BETA-1,3-N-ACETYLGLUCOSAMINYLTRANSFERASE-LIKE PROTEIN 1"/>
    <property type="match status" value="1"/>
</dbReference>
<accession>A0A380HQT7</accession>
<dbReference type="Gene3D" id="3.90.550.10">
    <property type="entry name" value="Spore Coat Polysaccharide Biosynthesis Protein SpsA, Chain A"/>
    <property type="match status" value="1"/>
</dbReference>
<comment type="similarity">
    <text evidence="1">Belongs to the glycosyltransferase 2 family.</text>
</comment>
<feature type="domain" description="DUF5776" evidence="3">
    <location>
        <begin position="481"/>
        <end position="547"/>
    </location>
</feature>
<evidence type="ECO:0000313" key="5">
    <source>
        <dbReference type="Proteomes" id="UP000254707"/>
    </source>
</evidence>
<dbReference type="Pfam" id="PF19087">
    <property type="entry name" value="DUF5776"/>
    <property type="match status" value="2"/>
</dbReference>
<evidence type="ECO:0000259" key="3">
    <source>
        <dbReference type="Pfam" id="PF19087"/>
    </source>
</evidence>
<dbReference type="GO" id="GO:0016758">
    <property type="term" value="F:hexosyltransferase activity"/>
    <property type="evidence" value="ECO:0007669"/>
    <property type="project" value="UniProtKB-ARBA"/>
</dbReference>
<dbReference type="Proteomes" id="UP000254707">
    <property type="component" value="Unassembled WGS sequence"/>
</dbReference>
<evidence type="ECO:0000259" key="2">
    <source>
        <dbReference type="Pfam" id="PF00535"/>
    </source>
</evidence>
<organism evidence="4 5">
    <name type="scientific">Staphylococcus saprophyticus</name>
    <dbReference type="NCBI Taxonomy" id="29385"/>
    <lineage>
        <taxon>Bacteria</taxon>
        <taxon>Bacillati</taxon>
        <taxon>Bacillota</taxon>
        <taxon>Bacilli</taxon>
        <taxon>Bacillales</taxon>
        <taxon>Staphylococcaceae</taxon>
        <taxon>Staphylococcus</taxon>
    </lineage>
</organism>
<gene>
    <name evidence="4" type="primary">kfoC_2</name>
    <name evidence="4" type="ORF">NCTC7688_01876</name>
</gene>
<feature type="domain" description="Glycosyltransferase 2-like" evidence="2">
    <location>
        <begin position="6"/>
        <end position="129"/>
    </location>
</feature>
<dbReference type="InterPro" id="IPR001173">
    <property type="entry name" value="Glyco_trans_2-like"/>
</dbReference>
<reference evidence="4 5" key="1">
    <citation type="submission" date="2018-06" db="EMBL/GenBank/DDBJ databases">
        <authorList>
            <consortium name="Pathogen Informatics"/>
            <person name="Doyle S."/>
        </authorList>
    </citation>
    <scope>NUCLEOTIDE SEQUENCE [LARGE SCALE GENOMIC DNA]</scope>
    <source>
        <strain evidence="4 5">NCTC7688</strain>
    </source>
</reference>
<dbReference type="SUPFAM" id="SSF53448">
    <property type="entry name" value="Nucleotide-diphospho-sugar transferases"/>
    <property type="match status" value="1"/>
</dbReference>
<dbReference type="InterPro" id="IPR029044">
    <property type="entry name" value="Nucleotide-diphossugar_trans"/>
</dbReference>
<proteinExistence type="inferred from homology"/>
<name>A0A380HQT7_STASA</name>